<evidence type="ECO:0000259" key="1">
    <source>
        <dbReference type="Pfam" id="PF22688"/>
    </source>
</evidence>
<dbReference type="PANTHER" id="PTHR30050">
    <property type="entry name" value="CHROMOSOMAL REPLICATION INITIATOR PROTEIN DNAA"/>
    <property type="match status" value="1"/>
</dbReference>
<dbReference type="EMBL" id="DRMJ01000248">
    <property type="protein sequence ID" value="HHL42949.1"/>
    <property type="molecule type" value="Genomic_DNA"/>
</dbReference>
<dbReference type="GO" id="GO:0006270">
    <property type="term" value="P:DNA replication initiation"/>
    <property type="evidence" value="ECO:0007669"/>
    <property type="project" value="TreeGrafter"/>
</dbReference>
<proteinExistence type="predicted"/>
<feature type="domain" description="Hda lid" evidence="1">
    <location>
        <begin position="162"/>
        <end position="212"/>
    </location>
</feature>
<reference evidence="2" key="1">
    <citation type="journal article" date="2020" name="mSystems">
        <title>Genome- and Community-Level Interaction Insights into Carbon Utilization and Element Cycling Functions of Hydrothermarchaeota in Hydrothermal Sediment.</title>
        <authorList>
            <person name="Zhou Z."/>
            <person name="Liu Y."/>
            <person name="Xu W."/>
            <person name="Pan J."/>
            <person name="Luo Z.H."/>
            <person name="Li M."/>
        </authorList>
    </citation>
    <scope>NUCLEOTIDE SEQUENCE [LARGE SCALE GENOMIC DNA]</scope>
    <source>
        <strain evidence="2">HyVt-485</strain>
    </source>
</reference>
<name>A0A7C5LU40_9PROT</name>
<dbReference type="AlphaFoldDB" id="A0A7C5LU40"/>
<dbReference type="PANTHER" id="PTHR30050:SF5">
    <property type="entry name" value="DNAA REGULATORY INACTIVATOR HDA"/>
    <property type="match status" value="1"/>
</dbReference>
<dbReference type="GO" id="GO:0003688">
    <property type="term" value="F:DNA replication origin binding"/>
    <property type="evidence" value="ECO:0007669"/>
    <property type="project" value="TreeGrafter"/>
</dbReference>
<comment type="caution">
    <text evidence="2">The sequence shown here is derived from an EMBL/GenBank/DDBJ whole genome shotgun (WGS) entry which is preliminary data.</text>
</comment>
<dbReference type="Proteomes" id="UP000885830">
    <property type="component" value="Unassembled WGS sequence"/>
</dbReference>
<dbReference type="InterPro" id="IPR027417">
    <property type="entry name" value="P-loop_NTPase"/>
</dbReference>
<dbReference type="SUPFAM" id="SSF52540">
    <property type="entry name" value="P-loop containing nucleoside triphosphate hydrolases"/>
    <property type="match status" value="1"/>
</dbReference>
<dbReference type="InterPro" id="IPR055199">
    <property type="entry name" value="Hda_lid"/>
</dbReference>
<dbReference type="Gene3D" id="1.10.8.60">
    <property type="match status" value="1"/>
</dbReference>
<sequence length="218" mass="24031">MATQIPLDFKIKPDFSADAFIVAPCNKAAHGIVLAGNWPNQCLSMIGPKGAGKTHLGHVWAENMNALILYGKTTLEPDTQWKDQHIWLDNADKASELTLFALINMAISGEIKSVLFTSRFLPDAWPVNLPDLQSRLKNLTIAPLDDPDDEVLGGILAKLFMDRGLVVSESVIDYLLFHADRSVEALSRLVHDIDQAAASSKSNVTRPFVARFLQNQLL</sequence>
<accession>A0A7C5LU40</accession>
<organism evidence="2">
    <name type="scientific">Hellea balneolensis</name>
    <dbReference type="NCBI Taxonomy" id="287478"/>
    <lineage>
        <taxon>Bacteria</taxon>
        <taxon>Pseudomonadati</taxon>
        <taxon>Pseudomonadota</taxon>
        <taxon>Alphaproteobacteria</taxon>
        <taxon>Maricaulales</taxon>
        <taxon>Robiginitomaculaceae</taxon>
        <taxon>Hellea</taxon>
    </lineage>
</organism>
<dbReference type="Gene3D" id="3.40.50.300">
    <property type="entry name" value="P-loop containing nucleotide triphosphate hydrolases"/>
    <property type="match status" value="1"/>
</dbReference>
<gene>
    <name evidence="2" type="ORF">ENJ42_04965</name>
</gene>
<protein>
    <recommendedName>
        <fullName evidence="1">Hda lid domain-containing protein</fullName>
    </recommendedName>
</protein>
<dbReference type="GO" id="GO:0005886">
    <property type="term" value="C:plasma membrane"/>
    <property type="evidence" value="ECO:0007669"/>
    <property type="project" value="TreeGrafter"/>
</dbReference>
<dbReference type="Pfam" id="PF22688">
    <property type="entry name" value="Hda_lid"/>
    <property type="match status" value="1"/>
</dbReference>
<evidence type="ECO:0000313" key="2">
    <source>
        <dbReference type="EMBL" id="HHL42949.1"/>
    </source>
</evidence>